<keyword evidence="3" id="KW-1185">Reference proteome</keyword>
<dbReference type="Proteomes" id="UP000887116">
    <property type="component" value="Unassembled WGS sequence"/>
</dbReference>
<name>A0A8X6G986_TRICU</name>
<evidence type="ECO:0000256" key="1">
    <source>
        <dbReference type="SAM" id="MobiDB-lite"/>
    </source>
</evidence>
<dbReference type="AlphaFoldDB" id="A0A8X6G986"/>
<proteinExistence type="predicted"/>
<reference evidence="2" key="1">
    <citation type="submission" date="2020-07" db="EMBL/GenBank/DDBJ databases">
        <title>Multicomponent nature underlies the extraordinary mechanical properties of spider dragline silk.</title>
        <authorList>
            <person name="Kono N."/>
            <person name="Nakamura H."/>
            <person name="Mori M."/>
            <person name="Yoshida Y."/>
            <person name="Ohtoshi R."/>
            <person name="Malay A.D."/>
            <person name="Moran D.A.P."/>
            <person name="Tomita M."/>
            <person name="Numata K."/>
            <person name="Arakawa K."/>
        </authorList>
    </citation>
    <scope>NUCLEOTIDE SEQUENCE</scope>
</reference>
<gene>
    <name evidence="2" type="primary">EGFL8</name>
    <name evidence="2" type="ORF">TNCT_635842</name>
</gene>
<feature type="compositionally biased region" description="Basic and acidic residues" evidence="1">
    <location>
        <begin position="91"/>
        <end position="102"/>
    </location>
</feature>
<feature type="region of interest" description="Disordered" evidence="1">
    <location>
        <begin position="82"/>
        <end position="102"/>
    </location>
</feature>
<comment type="caution">
    <text evidence="2">The sequence shown here is derived from an EMBL/GenBank/DDBJ whole genome shotgun (WGS) entry which is preliminary data.</text>
</comment>
<dbReference type="EMBL" id="BMAO01034925">
    <property type="protein sequence ID" value="GFQ99865.1"/>
    <property type="molecule type" value="Genomic_DNA"/>
</dbReference>
<evidence type="ECO:0000313" key="3">
    <source>
        <dbReference type="Proteomes" id="UP000887116"/>
    </source>
</evidence>
<organism evidence="2 3">
    <name type="scientific">Trichonephila clavata</name>
    <name type="common">Joro spider</name>
    <name type="synonym">Nephila clavata</name>
    <dbReference type="NCBI Taxonomy" id="2740835"/>
    <lineage>
        <taxon>Eukaryota</taxon>
        <taxon>Metazoa</taxon>
        <taxon>Ecdysozoa</taxon>
        <taxon>Arthropoda</taxon>
        <taxon>Chelicerata</taxon>
        <taxon>Arachnida</taxon>
        <taxon>Araneae</taxon>
        <taxon>Araneomorphae</taxon>
        <taxon>Entelegynae</taxon>
        <taxon>Araneoidea</taxon>
        <taxon>Nephilidae</taxon>
        <taxon>Trichonephila</taxon>
    </lineage>
</organism>
<accession>A0A8X6G986</accession>
<protein>
    <submittedName>
        <fullName evidence="2">Epidermal growth factor-like protein 8</fullName>
    </submittedName>
</protein>
<evidence type="ECO:0000313" key="2">
    <source>
        <dbReference type="EMBL" id="GFQ99865.1"/>
    </source>
</evidence>
<sequence length="102" mass="11697">MFFQPSLRQHLLMPKTTLFDGKKSELTPSGVSKRRGVMRYIYFWILLSLCACSRVQGAGGIVPKRLNDVYYWEQNTAASSVAKHAERKHANHEEHSSKRLFG</sequence>
<dbReference type="OrthoDB" id="6418871at2759"/>